<dbReference type="Proteomes" id="UP000782610">
    <property type="component" value="Unassembled WGS sequence"/>
</dbReference>
<dbReference type="SUPFAM" id="SSF52091">
    <property type="entry name" value="SpoIIaa-like"/>
    <property type="match status" value="1"/>
</dbReference>
<name>A0A933L089_9HYPH</name>
<dbReference type="EMBL" id="JACRAF010000008">
    <property type="protein sequence ID" value="MBI4920685.1"/>
    <property type="molecule type" value="Genomic_DNA"/>
</dbReference>
<dbReference type="AlphaFoldDB" id="A0A933L089"/>
<evidence type="ECO:0000313" key="2">
    <source>
        <dbReference type="EMBL" id="MBI4920685.1"/>
    </source>
</evidence>
<proteinExistence type="predicted"/>
<sequence>MAETADTKIVALPAIVDLDALDTVRDGLIDAVELGAVEIDGSRVERVATNALLMLVSAAETSRRNNFAFSISGASAPMLAAIDRLGLGGSFSALMKG</sequence>
<dbReference type="Gene3D" id="3.30.750.24">
    <property type="entry name" value="STAS domain"/>
    <property type="match status" value="1"/>
</dbReference>
<dbReference type="InterPro" id="IPR002645">
    <property type="entry name" value="STAS_dom"/>
</dbReference>
<reference evidence="2" key="1">
    <citation type="submission" date="2020-07" db="EMBL/GenBank/DDBJ databases">
        <title>Huge and variable diversity of episymbiotic CPR bacteria and DPANN archaea in groundwater ecosystems.</title>
        <authorList>
            <person name="He C.Y."/>
            <person name="Keren R."/>
            <person name="Whittaker M."/>
            <person name="Farag I.F."/>
            <person name="Doudna J."/>
            <person name="Cate J.H.D."/>
            <person name="Banfield J.F."/>
        </authorList>
    </citation>
    <scope>NUCLEOTIDE SEQUENCE</scope>
    <source>
        <strain evidence="2">NC_groundwater_1586_Pr3_B-0.1um_66_15</strain>
    </source>
</reference>
<dbReference type="PROSITE" id="PS50801">
    <property type="entry name" value="STAS"/>
    <property type="match status" value="1"/>
</dbReference>
<comment type="caution">
    <text evidence="2">The sequence shown here is derived from an EMBL/GenBank/DDBJ whole genome shotgun (WGS) entry which is preliminary data.</text>
</comment>
<evidence type="ECO:0000313" key="3">
    <source>
        <dbReference type="Proteomes" id="UP000782610"/>
    </source>
</evidence>
<accession>A0A933L089</accession>
<protein>
    <submittedName>
        <fullName evidence="2">STAS domain-containing protein</fullName>
    </submittedName>
</protein>
<dbReference type="InterPro" id="IPR058548">
    <property type="entry name" value="MlaB-like_STAS"/>
</dbReference>
<dbReference type="InterPro" id="IPR036513">
    <property type="entry name" value="STAS_dom_sf"/>
</dbReference>
<organism evidence="2 3">
    <name type="scientific">Devosia nanyangense</name>
    <dbReference type="NCBI Taxonomy" id="1228055"/>
    <lineage>
        <taxon>Bacteria</taxon>
        <taxon>Pseudomonadati</taxon>
        <taxon>Pseudomonadota</taxon>
        <taxon>Alphaproteobacteria</taxon>
        <taxon>Hyphomicrobiales</taxon>
        <taxon>Devosiaceae</taxon>
        <taxon>Devosia</taxon>
    </lineage>
</organism>
<feature type="domain" description="STAS" evidence="1">
    <location>
        <begin position="1"/>
        <end position="97"/>
    </location>
</feature>
<dbReference type="Pfam" id="PF13466">
    <property type="entry name" value="STAS_2"/>
    <property type="match status" value="1"/>
</dbReference>
<gene>
    <name evidence="2" type="ORF">HY834_02965</name>
</gene>
<evidence type="ECO:0000259" key="1">
    <source>
        <dbReference type="PROSITE" id="PS50801"/>
    </source>
</evidence>